<keyword evidence="2" id="KW-0472">Membrane</keyword>
<dbReference type="Proteomes" id="UP000070352">
    <property type="component" value="Unassembled WGS sequence"/>
</dbReference>
<proteinExistence type="predicted"/>
<dbReference type="STRING" id="1413211.U473_04200"/>
<dbReference type="OrthoDB" id="9865754at2"/>
<keyword evidence="2" id="KW-1133">Transmembrane helix</keyword>
<sequence length="216" mass="25035">MITNKYYITTIIAIFLSLSLGILIGGTLGQQWINNNQQKLVSYFKAKSEELQKTNQDLEKKNDELLSSYQSLKDDFQILFTKSITHTIDGRKLLWINSTNEDFEPIKRSIKIAGGIIYELDHEISTVVMKGSSFSMNASKQYDAIIFVPENNEQLKESQQLAQYGIPVIYMANQSNEWIEKLDLEAEVYEQKINIESFNDQYQFITFLKNLFEEKS</sequence>
<dbReference type="GO" id="GO:0016020">
    <property type="term" value="C:membrane"/>
    <property type="evidence" value="ECO:0007669"/>
    <property type="project" value="InterPro"/>
</dbReference>
<evidence type="ECO:0000313" key="4">
    <source>
        <dbReference type="Proteomes" id="UP000070352"/>
    </source>
</evidence>
<dbReference type="Pfam" id="PF11382">
    <property type="entry name" value="MctB"/>
    <property type="match status" value="1"/>
</dbReference>
<dbReference type="GO" id="GO:0055070">
    <property type="term" value="P:copper ion homeostasis"/>
    <property type="evidence" value="ECO:0007669"/>
    <property type="project" value="InterPro"/>
</dbReference>
<protein>
    <recommendedName>
        <fullName evidence="5">Copper transporter</fullName>
    </recommendedName>
</protein>
<organism evidence="3 4">
    <name type="scientific">Tepidibacillus decaturensis</name>
    <dbReference type="NCBI Taxonomy" id="1413211"/>
    <lineage>
        <taxon>Bacteria</taxon>
        <taxon>Bacillati</taxon>
        <taxon>Bacillota</taxon>
        <taxon>Bacilli</taxon>
        <taxon>Bacillales</taxon>
        <taxon>Bacillaceae</taxon>
        <taxon>Tepidibacillus</taxon>
    </lineage>
</organism>
<name>A0A135L2V6_9BACI</name>
<keyword evidence="4" id="KW-1185">Reference proteome</keyword>
<evidence type="ECO:0008006" key="5">
    <source>
        <dbReference type="Google" id="ProtNLM"/>
    </source>
</evidence>
<accession>A0A135L2V6</accession>
<gene>
    <name evidence="3" type="ORF">U473_04200</name>
</gene>
<evidence type="ECO:0000256" key="2">
    <source>
        <dbReference type="SAM" id="Phobius"/>
    </source>
</evidence>
<dbReference type="EMBL" id="LSKU01000001">
    <property type="protein sequence ID" value="KXG43302.1"/>
    <property type="molecule type" value="Genomic_DNA"/>
</dbReference>
<reference evidence="3 4" key="1">
    <citation type="submission" date="2016-02" db="EMBL/GenBank/DDBJ databases">
        <title>Draft Genome for Tepidibacillus decaturensis nov. sp. Strain Z9, an Anaerobic, Moderately Thermophilic and Heterotrophic Bacterium from Deep Subsurface of the Illinois Basin, USA.</title>
        <authorList>
            <person name="Dong Y."/>
            <person name="Chang J.Y."/>
            <person name="Sanford R."/>
            <person name="Fouke B.W."/>
        </authorList>
    </citation>
    <scope>NUCLEOTIDE SEQUENCE [LARGE SCALE GENOMIC DNA]</scope>
    <source>
        <strain evidence="3 4">Z9</strain>
    </source>
</reference>
<keyword evidence="1" id="KW-0175">Coiled coil</keyword>
<dbReference type="RefSeq" id="WP_068723643.1">
    <property type="nucleotide sequence ID" value="NZ_LSKU01000001.1"/>
</dbReference>
<feature type="coiled-coil region" evidence="1">
    <location>
        <begin position="41"/>
        <end position="75"/>
    </location>
</feature>
<keyword evidence="2" id="KW-0812">Transmembrane</keyword>
<evidence type="ECO:0000256" key="1">
    <source>
        <dbReference type="SAM" id="Coils"/>
    </source>
</evidence>
<dbReference type="InterPro" id="IPR021522">
    <property type="entry name" value="MctB"/>
</dbReference>
<feature type="transmembrane region" description="Helical" evidence="2">
    <location>
        <begin position="6"/>
        <end position="29"/>
    </location>
</feature>
<dbReference type="AlphaFoldDB" id="A0A135L2V6"/>
<comment type="caution">
    <text evidence="3">The sequence shown here is derived from an EMBL/GenBank/DDBJ whole genome shotgun (WGS) entry which is preliminary data.</text>
</comment>
<evidence type="ECO:0000313" key="3">
    <source>
        <dbReference type="EMBL" id="KXG43302.1"/>
    </source>
</evidence>